<evidence type="ECO:0008006" key="3">
    <source>
        <dbReference type="Google" id="ProtNLM"/>
    </source>
</evidence>
<gene>
    <name evidence="2" type="ORF">CHYS00102_LOCUS27167</name>
</gene>
<feature type="region of interest" description="Disordered" evidence="1">
    <location>
        <begin position="109"/>
        <end position="146"/>
    </location>
</feature>
<accession>A0A7S1BYH2</accession>
<proteinExistence type="predicted"/>
<dbReference type="Gene3D" id="3.40.30.10">
    <property type="entry name" value="Glutaredoxin"/>
    <property type="match status" value="1"/>
</dbReference>
<evidence type="ECO:0000256" key="1">
    <source>
        <dbReference type="SAM" id="MobiDB-lite"/>
    </source>
</evidence>
<organism evidence="2">
    <name type="scientific">Corethron hystrix</name>
    <dbReference type="NCBI Taxonomy" id="216773"/>
    <lineage>
        <taxon>Eukaryota</taxon>
        <taxon>Sar</taxon>
        <taxon>Stramenopiles</taxon>
        <taxon>Ochrophyta</taxon>
        <taxon>Bacillariophyta</taxon>
        <taxon>Coscinodiscophyceae</taxon>
        <taxon>Corethrophycidae</taxon>
        <taxon>Corethrales</taxon>
        <taxon>Corethraceae</taxon>
        <taxon>Corethron</taxon>
    </lineage>
</organism>
<dbReference type="AlphaFoldDB" id="A0A7S1BYH2"/>
<reference evidence="2" key="1">
    <citation type="submission" date="2021-01" db="EMBL/GenBank/DDBJ databases">
        <authorList>
            <person name="Corre E."/>
            <person name="Pelletier E."/>
            <person name="Niang G."/>
            <person name="Scheremetjew M."/>
            <person name="Finn R."/>
            <person name="Kale V."/>
            <person name="Holt S."/>
            <person name="Cochrane G."/>
            <person name="Meng A."/>
            <person name="Brown T."/>
            <person name="Cohen L."/>
        </authorList>
    </citation>
    <scope>NUCLEOTIDE SEQUENCE</scope>
    <source>
        <strain evidence="2">308</strain>
    </source>
</reference>
<dbReference type="EMBL" id="HBFR01037292">
    <property type="protein sequence ID" value="CAD8899950.1"/>
    <property type="molecule type" value="Transcribed_RNA"/>
</dbReference>
<dbReference type="SUPFAM" id="SSF52833">
    <property type="entry name" value="Thioredoxin-like"/>
    <property type="match status" value="1"/>
</dbReference>
<evidence type="ECO:0000313" key="2">
    <source>
        <dbReference type="EMBL" id="CAD8899950.1"/>
    </source>
</evidence>
<protein>
    <recommendedName>
        <fullName evidence="3">Phosducin thioredoxin-like domain-containing protein</fullName>
    </recommendedName>
</protein>
<sequence length="415" mass="45796">MTSLRNLEGLGGPIDPMSGKVSSAWIDPTLQSCCARDLKEAQAADAIESTLREYDRVAAAEREARRLRNLASMPSGQACRCCYDVDKDGGEYWELMQWRKNRDAELKTDDVEDFDGGALSSDAPRNFRGKDEEVDEEESDDESDDEFDYLLDEEIDGLNSELESARRSELLKSAHFATVRSDHGYGIHRQIGPSRAVANARSCRASVLHLFDPTDPRCPTLDLILEDIAPKYTGTRFVRGDATDRAAAASIARIGRGPKDDADVGPTHFPALVAFIQGNAVASMKNLEDLGRRSGGDIQMHEVENWLYRTGALQDGNIPEGEYYPEGDLKAWNTLRRDIIPVCSIRIEEDALFSSGLIDKRQGSGYRSGRAGRNDEDAYECGVAGCVKHFAHQHVGVTTEGNSGLVLREGVEEKF</sequence>
<feature type="compositionally biased region" description="Acidic residues" evidence="1">
    <location>
        <begin position="132"/>
        <end position="146"/>
    </location>
</feature>
<name>A0A7S1BYH2_9STRA</name>
<dbReference type="InterPro" id="IPR036249">
    <property type="entry name" value="Thioredoxin-like_sf"/>
</dbReference>